<accession>A0A1F4PP26</accession>
<gene>
    <name evidence="5" type="ORF">A2994_01800</name>
</gene>
<dbReference type="CDD" id="cd01276">
    <property type="entry name" value="PKCI_related"/>
    <property type="match status" value="1"/>
</dbReference>
<dbReference type="Pfam" id="PF01230">
    <property type="entry name" value="HIT"/>
    <property type="match status" value="1"/>
</dbReference>
<dbReference type="GO" id="GO:0003824">
    <property type="term" value="F:catalytic activity"/>
    <property type="evidence" value="ECO:0007669"/>
    <property type="project" value="InterPro"/>
</dbReference>
<evidence type="ECO:0000313" key="6">
    <source>
        <dbReference type="Proteomes" id="UP000179010"/>
    </source>
</evidence>
<feature type="active site" description="Tele-AMP-histidine intermediate" evidence="1">
    <location>
        <position position="108"/>
    </location>
</feature>
<dbReference type="Gene3D" id="3.30.428.10">
    <property type="entry name" value="HIT-like"/>
    <property type="match status" value="1"/>
</dbReference>
<dbReference type="EMBL" id="METE01000004">
    <property type="protein sequence ID" value="OGB85346.1"/>
    <property type="molecule type" value="Genomic_DNA"/>
</dbReference>
<feature type="short sequence motif" description="Histidine triad motif" evidence="2 3">
    <location>
        <begin position="106"/>
        <end position="110"/>
    </location>
</feature>
<organism evidence="5 6">
    <name type="scientific">candidate division Kazan bacterium RIFCSPLOWO2_01_FULL_48_13</name>
    <dbReference type="NCBI Taxonomy" id="1798539"/>
    <lineage>
        <taxon>Bacteria</taxon>
        <taxon>Bacteria division Kazan-3B-28</taxon>
    </lineage>
</organism>
<dbReference type="PROSITE" id="PS00892">
    <property type="entry name" value="HIT_1"/>
    <property type="match status" value="1"/>
</dbReference>
<comment type="caution">
    <text evidence="5">The sequence shown here is derived from an EMBL/GenBank/DDBJ whole genome shotgun (WGS) entry which is preliminary data.</text>
</comment>
<dbReference type="InterPro" id="IPR011146">
    <property type="entry name" value="HIT-like"/>
</dbReference>
<dbReference type="STRING" id="1798539.A2994_01800"/>
<dbReference type="PANTHER" id="PTHR23089">
    <property type="entry name" value="HISTIDINE TRIAD HIT PROTEIN"/>
    <property type="match status" value="1"/>
</dbReference>
<evidence type="ECO:0000256" key="1">
    <source>
        <dbReference type="PIRSR" id="PIRSR601310-1"/>
    </source>
</evidence>
<evidence type="ECO:0000313" key="5">
    <source>
        <dbReference type="EMBL" id="OGB85346.1"/>
    </source>
</evidence>
<dbReference type="AlphaFoldDB" id="A0A1F4PP26"/>
<dbReference type="SUPFAM" id="SSF54197">
    <property type="entry name" value="HIT-like"/>
    <property type="match status" value="1"/>
</dbReference>
<dbReference type="InterPro" id="IPR036265">
    <property type="entry name" value="HIT-like_sf"/>
</dbReference>
<evidence type="ECO:0000256" key="3">
    <source>
        <dbReference type="PROSITE-ProRule" id="PRU00464"/>
    </source>
</evidence>
<reference evidence="5 6" key="1">
    <citation type="journal article" date="2016" name="Nat. Commun.">
        <title>Thousands of microbial genomes shed light on interconnected biogeochemical processes in an aquifer system.</title>
        <authorList>
            <person name="Anantharaman K."/>
            <person name="Brown C.T."/>
            <person name="Hug L.A."/>
            <person name="Sharon I."/>
            <person name="Castelle C.J."/>
            <person name="Probst A.J."/>
            <person name="Thomas B.C."/>
            <person name="Singh A."/>
            <person name="Wilkins M.J."/>
            <person name="Karaoz U."/>
            <person name="Brodie E.L."/>
            <person name="Williams K.H."/>
            <person name="Hubbard S.S."/>
            <person name="Banfield J.F."/>
        </authorList>
    </citation>
    <scope>NUCLEOTIDE SEQUENCE [LARGE SCALE GENOMIC DNA]</scope>
</reference>
<dbReference type="InterPro" id="IPR001310">
    <property type="entry name" value="Histidine_triad_HIT"/>
</dbReference>
<dbReference type="PROSITE" id="PS51084">
    <property type="entry name" value="HIT_2"/>
    <property type="match status" value="1"/>
</dbReference>
<proteinExistence type="predicted"/>
<evidence type="ECO:0000256" key="2">
    <source>
        <dbReference type="PIRSR" id="PIRSR601310-3"/>
    </source>
</evidence>
<evidence type="ECO:0000259" key="4">
    <source>
        <dbReference type="PROSITE" id="PS51084"/>
    </source>
</evidence>
<dbReference type="InterPro" id="IPR019808">
    <property type="entry name" value="Histidine_triad_CS"/>
</dbReference>
<dbReference type="Proteomes" id="UP000179010">
    <property type="component" value="Unassembled WGS sequence"/>
</dbReference>
<protein>
    <recommendedName>
        <fullName evidence="4">HIT domain-containing protein</fullName>
    </recommendedName>
</protein>
<sequence length="133" mass="14721">MKRPLKRSAKDCPFCQIANGKLPVSQRFADADMIAFDDIHPHAPIHVLVVPKKHIASLADITPKDKELMGKMIYRCKELAKKLNIADSGYRVTVNVGKWGGQVVPHLHFHLLGGAPLTERLSSYTEAAVLLSK</sequence>
<dbReference type="PRINTS" id="PR00332">
    <property type="entry name" value="HISTRIAD"/>
</dbReference>
<name>A0A1F4PP26_UNCK3</name>
<feature type="domain" description="HIT" evidence="4">
    <location>
        <begin position="13"/>
        <end position="122"/>
    </location>
</feature>